<dbReference type="InterPro" id="IPR029063">
    <property type="entry name" value="SAM-dependent_MTases_sf"/>
</dbReference>
<organism evidence="3 4">
    <name type="scientific">Paraburkholderia fungorum</name>
    <dbReference type="NCBI Taxonomy" id="134537"/>
    <lineage>
        <taxon>Bacteria</taxon>
        <taxon>Pseudomonadati</taxon>
        <taxon>Pseudomonadota</taxon>
        <taxon>Betaproteobacteria</taxon>
        <taxon>Burkholderiales</taxon>
        <taxon>Burkholderiaceae</taxon>
        <taxon>Paraburkholderia</taxon>
    </lineage>
</organism>
<dbReference type="Proteomes" id="UP000283709">
    <property type="component" value="Unassembled WGS sequence"/>
</dbReference>
<name>A0A420FEV4_9BURK</name>
<feature type="region of interest" description="Disordered" evidence="1">
    <location>
        <begin position="1"/>
        <end position="24"/>
    </location>
</feature>
<dbReference type="RefSeq" id="WP_120348874.1">
    <property type="nucleotide sequence ID" value="NZ_MCAS01000067.1"/>
</dbReference>
<reference evidence="3 4" key="1">
    <citation type="submission" date="2016-07" db="EMBL/GenBank/DDBJ databases">
        <title>Genome analysis of Burkholderia fungorum ES3-20.</title>
        <authorList>
            <person name="Xu D."/>
            <person name="Yao R."/>
            <person name="Zheng S."/>
        </authorList>
    </citation>
    <scope>NUCLEOTIDE SEQUENCE [LARGE SCALE GENOMIC DNA]</scope>
    <source>
        <strain evidence="3 4">ES3-20</strain>
    </source>
</reference>
<dbReference type="CDD" id="cd02440">
    <property type="entry name" value="AdoMet_MTases"/>
    <property type="match status" value="1"/>
</dbReference>
<evidence type="ECO:0000256" key="1">
    <source>
        <dbReference type="SAM" id="MobiDB-lite"/>
    </source>
</evidence>
<gene>
    <name evidence="3" type="ORF">BCY88_11790</name>
</gene>
<dbReference type="SUPFAM" id="SSF53335">
    <property type="entry name" value="S-adenosyl-L-methionine-dependent methyltransferases"/>
    <property type="match status" value="1"/>
</dbReference>
<dbReference type="Pfam" id="PF13649">
    <property type="entry name" value="Methyltransf_25"/>
    <property type="match status" value="1"/>
</dbReference>
<evidence type="ECO:0000259" key="2">
    <source>
        <dbReference type="Pfam" id="PF13649"/>
    </source>
</evidence>
<dbReference type="OrthoDB" id="6006151at2"/>
<evidence type="ECO:0000313" key="4">
    <source>
        <dbReference type="Proteomes" id="UP000283709"/>
    </source>
</evidence>
<proteinExistence type="predicted"/>
<dbReference type="Gene3D" id="3.40.50.150">
    <property type="entry name" value="Vaccinia Virus protein VP39"/>
    <property type="match status" value="1"/>
</dbReference>
<dbReference type="EMBL" id="MCAS01000067">
    <property type="protein sequence ID" value="RKF31449.1"/>
    <property type="molecule type" value="Genomic_DNA"/>
</dbReference>
<sequence length="248" mass="27314">MSATDTHHQPADAPPQRERNTHANIHTVRPCADPHAAYYAARAPEYDVSVGYGTPLVERHLAALQARLQAELKDHDALEVACGTGYWTNVVAATARSVRATDRDAASLALAQPRMALSNHVQCQPADAYSLEGVSGLFSAAFALFWWSHMPKSKIPAFLSTLHGKLAPGARVIFADQLPYEWHGKRRFNDEGDLLEERSLLDGTRFEIVKNFPTEAELAGLLAGIAEQAVYSTDTNGRWWMISYRTAS</sequence>
<accession>A0A420FEV4</accession>
<evidence type="ECO:0000313" key="3">
    <source>
        <dbReference type="EMBL" id="RKF31449.1"/>
    </source>
</evidence>
<feature type="compositionally biased region" description="Basic and acidic residues" evidence="1">
    <location>
        <begin position="1"/>
        <end position="21"/>
    </location>
</feature>
<dbReference type="AlphaFoldDB" id="A0A420FEV4"/>
<dbReference type="InterPro" id="IPR041698">
    <property type="entry name" value="Methyltransf_25"/>
</dbReference>
<feature type="domain" description="Methyltransferase" evidence="2">
    <location>
        <begin position="78"/>
        <end position="169"/>
    </location>
</feature>
<comment type="caution">
    <text evidence="3">The sequence shown here is derived from an EMBL/GenBank/DDBJ whole genome shotgun (WGS) entry which is preliminary data.</text>
</comment>
<protein>
    <recommendedName>
        <fullName evidence="2">Methyltransferase domain-containing protein</fullName>
    </recommendedName>
</protein>